<dbReference type="EMBL" id="CADCUC010000510">
    <property type="protein sequence ID" value="CAA9352834.1"/>
    <property type="molecule type" value="Genomic_DNA"/>
</dbReference>
<feature type="region of interest" description="Disordered" evidence="1">
    <location>
        <begin position="1"/>
        <end position="89"/>
    </location>
</feature>
<feature type="compositionally biased region" description="Basic residues" evidence="1">
    <location>
        <begin position="1"/>
        <end position="11"/>
    </location>
</feature>
<feature type="non-terminal residue" evidence="2">
    <location>
        <position position="89"/>
    </location>
</feature>
<dbReference type="AlphaFoldDB" id="A0A6J4M9J4"/>
<accession>A0A6J4M9J4</accession>
<name>A0A6J4M9J4_9HYPH</name>
<gene>
    <name evidence="2" type="ORF">AVDCRST_MAG90-2507</name>
</gene>
<reference evidence="2" key="1">
    <citation type="submission" date="2020-02" db="EMBL/GenBank/DDBJ databases">
        <authorList>
            <person name="Meier V. D."/>
        </authorList>
    </citation>
    <scope>NUCLEOTIDE SEQUENCE</scope>
    <source>
        <strain evidence="2">AVDCRST_MAG90</strain>
    </source>
</reference>
<evidence type="ECO:0000256" key="1">
    <source>
        <dbReference type="SAM" id="MobiDB-lite"/>
    </source>
</evidence>
<protein>
    <submittedName>
        <fullName evidence="2">Uncharacterized protein</fullName>
    </submittedName>
</protein>
<evidence type="ECO:0000313" key="2">
    <source>
        <dbReference type="EMBL" id="CAA9352834.1"/>
    </source>
</evidence>
<feature type="non-terminal residue" evidence="2">
    <location>
        <position position="1"/>
    </location>
</feature>
<sequence>DRSGGRPRRARGPGPGRGRRFGGTSARVRGRDRGGRAGDGGLAPADDERAGADGASAPRRPLFRGPLSGRCIVRPPPPPPLLRLPERSD</sequence>
<proteinExistence type="predicted"/>
<organism evidence="2">
    <name type="scientific">uncultured Microvirga sp</name>
    <dbReference type="NCBI Taxonomy" id="412392"/>
    <lineage>
        <taxon>Bacteria</taxon>
        <taxon>Pseudomonadati</taxon>
        <taxon>Pseudomonadota</taxon>
        <taxon>Alphaproteobacteria</taxon>
        <taxon>Hyphomicrobiales</taxon>
        <taxon>Methylobacteriaceae</taxon>
        <taxon>Microvirga</taxon>
        <taxon>environmental samples</taxon>
    </lineage>
</organism>